<evidence type="ECO:0000313" key="1">
    <source>
        <dbReference type="EMBL" id="RCU43157.1"/>
    </source>
</evidence>
<dbReference type="AlphaFoldDB" id="A0A368MY36"/>
<name>A0A368MY36_9FLAO</name>
<dbReference type="Proteomes" id="UP000252172">
    <property type="component" value="Unassembled WGS sequence"/>
</dbReference>
<organism evidence="1 2">
    <name type="scientific">Chryseobacterium lacus</name>
    <dbReference type="NCBI Taxonomy" id="2058346"/>
    <lineage>
        <taxon>Bacteria</taxon>
        <taxon>Pseudomonadati</taxon>
        <taxon>Bacteroidota</taxon>
        <taxon>Flavobacteriia</taxon>
        <taxon>Flavobacteriales</taxon>
        <taxon>Weeksellaceae</taxon>
        <taxon>Chryseobacterium group</taxon>
        <taxon>Chryseobacterium</taxon>
    </lineage>
</organism>
<sequence length="187" mass="22146">MEFKKINTKTSIFVLLLLTVSCAKSDRIDIEYQDKYKIEKVYKNNRLISSKTFEDEKLIWHAEYKNGKLQKGIEYYPDQTVKTVSELIKSPNHFYNVLYRKNGKIKSKGESDFFMKDKTFLKRGGTIYYTEDGKISEIMVFEHNDKKEFLIRHTILDTITDTIIVDKVYDPPMTVEEYNANYFISIN</sequence>
<dbReference type="Gene3D" id="3.90.930.1">
    <property type="match status" value="1"/>
</dbReference>
<protein>
    <submittedName>
        <fullName evidence="1">Uncharacterized protein</fullName>
    </submittedName>
</protein>
<evidence type="ECO:0000313" key="2">
    <source>
        <dbReference type="Proteomes" id="UP000252172"/>
    </source>
</evidence>
<keyword evidence="2" id="KW-1185">Reference proteome</keyword>
<reference evidence="1 2" key="1">
    <citation type="submission" date="2018-07" db="EMBL/GenBank/DDBJ databases">
        <title>Chryseobacterium lacus sp. nov., isolated from lake water.</title>
        <authorList>
            <person name="Li C.-M."/>
        </authorList>
    </citation>
    <scope>NUCLEOTIDE SEQUENCE [LARGE SCALE GENOMIC DNA]</scope>
    <source>
        <strain evidence="1 2">YLOS41</strain>
    </source>
</reference>
<dbReference type="RefSeq" id="WP_114303744.1">
    <property type="nucleotide sequence ID" value="NZ_QPIE01000004.1"/>
</dbReference>
<dbReference type="EMBL" id="QPIE01000004">
    <property type="protein sequence ID" value="RCU43157.1"/>
    <property type="molecule type" value="Genomic_DNA"/>
</dbReference>
<proteinExistence type="predicted"/>
<gene>
    <name evidence="1" type="ORF">DQ356_06930</name>
</gene>
<dbReference type="PROSITE" id="PS51257">
    <property type="entry name" value="PROKAR_LIPOPROTEIN"/>
    <property type="match status" value="1"/>
</dbReference>
<comment type="caution">
    <text evidence="1">The sequence shown here is derived from an EMBL/GenBank/DDBJ whole genome shotgun (WGS) entry which is preliminary data.</text>
</comment>
<accession>A0A368MY36</accession>